<dbReference type="PROSITE" id="PS51352">
    <property type="entry name" value="THIOREDOXIN_2"/>
    <property type="match status" value="1"/>
</dbReference>
<dbReference type="InterPro" id="IPR050924">
    <property type="entry name" value="Peroxiredoxin_BCP/PrxQ"/>
</dbReference>
<evidence type="ECO:0000256" key="1">
    <source>
        <dbReference type="ARBA" id="ARBA00003330"/>
    </source>
</evidence>
<protein>
    <recommendedName>
        <fullName evidence="2">thioredoxin-dependent peroxiredoxin</fullName>
        <ecNumber evidence="2">1.11.1.24</ecNumber>
    </recommendedName>
    <alternativeName>
        <fullName evidence="8">Thioredoxin peroxidase</fullName>
    </alternativeName>
    <alternativeName>
        <fullName evidence="10">Thioredoxin-dependent peroxiredoxin Bcp</fullName>
    </alternativeName>
</protein>
<evidence type="ECO:0000256" key="3">
    <source>
        <dbReference type="ARBA" id="ARBA00022559"/>
    </source>
</evidence>
<comment type="function">
    <text evidence="1">Thiol-specific peroxidase that catalyzes the reduction of hydrogen peroxide and organic hydroperoxides to water and alcohols, respectively. Plays a role in cell protection against oxidative stress by detoxifying peroxides and as sensor of hydrogen peroxide-mediated signaling events.</text>
</comment>
<name>A0ABT9JX34_9PROT</name>
<evidence type="ECO:0000259" key="12">
    <source>
        <dbReference type="PROSITE" id="PS51352"/>
    </source>
</evidence>
<evidence type="ECO:0000256" key="4">
    <source>
        <dbReference type="ARBA" id="ARBA00022862"/>
    </source>
</evidence>
<evidence type="ECO:0000256" key="11">
    <source>
        <dbReference type="ARBA" id="ARBA00049091"/>
    </source>
</evidence>
<dbReference type="InterPro" id="IPR036249">
    <property type="entry name" value="Thioredoxin-like_sf"/>
</dbReference>
<dbReference type="PANTHER" id="PTHR42801:SF4">
    <property type="entry name" value="AHPC_TSA FAMILY PROTEIN"/>
    <property type="match status" value="1"/>
</dbReference>
<keyword evidence="7" id="KW-0676">Redox-active center</keyword>
<comment type="caution">
    <text evidence="13">The sequence shown here is derived from an EMBL/GenBank/DDBJ whole genome shotgun (WGS) entry which is preliminary data.</text>
</comment>
<keyword evidence="6" id="KW-1015">Disulfide bond</keyword>
<evidence type="ECO:0000313" key="14">
    <source>
        <dbReference type="Proteomes" id="UP001225906"/>
    </source>
</evidence>
<evidence type="ECO:0000256" key="9">
    <source>
        <dbReference type="ARBA" id="ARBA00038489"/>
    </source>
</evidence>
<dbReference type="Pfam" id="PF00578">
    <property type="entry name" value="AhpC-TSA"/>
    <property type="match status" value="1"/>
</dbReference>
<evidence type="ECO:0000256" key="6">
    <source>
        <dbReference type="ARBA" id="ARBA00023157"/>
    </source>
</evidence>
<comment type="similarity">
    <text evidence="9">Belongs to the peroxiredoxin family. BCP/PrxQ subfamily.</text>
</comment>
<dbReference type="EC" id="1.11.1.24" evidence="2"/>
<dbReference type="GO" id="GO:0140824">
    <property type="term" value="F:thioredoxin-dependent peroxiredoxin activity"/>
    <property type="evidence" value="ECO:0007669"/>
    <property type="project" value="UniProtKB-EC"/>
</dbReference>
<evidence type="ECO:0000256" key="5">
    <source>
        <dbReference type="ARBA" id="ARBA00023002"/>
    </source>
</evidence>
<organism evidence="13 14">
    <name type="scientific">Methylophilus aquaticus</name>
    <dbReference type="NCBI Taxonomy" id="1971610"/>
    <lineage>
        <taxon>Bacteria</taxon>
        <taxon>Pseudomonadati</taxon>
        <taxon>Pseudomonadota</taxon>
        <taxon>Betaproteobacteria</taxon>
        <taxon>Nitrosomonadales</taxon>
        <taxon>Methylophilaceae</taxon>
        <taxon>Methylophilus</taxon>
    </lineage>
</organism>
<evidence type="ECO:0000256" key="10">
    <source>
        <dbReference type="ARBA" id="ARBA00042639"/>
    </source>
</evidence>
<keyword evidence="5 13" id="KW-0560">Oxidoreductase</keyword>
<evidence type="ECO:0000256" key="8">
    <source>
        <dbReference type="ARBA" id="ARBA00032824"/>
    </source>
</evidence>
<gene>
    <name evidence="13" type="ORF">Q9291_12455</name>
</gene>
<dbReference type="SUPFAM" id="SSF52833">
    <property type="entry name" value="Thioredoxin-like"/>
    <property type="match status" value="1"/>
</dbReference>
<comment type="catalytic activity">
    <reaction evidence="11">
        <text>a hydroperoxide + [thioredoxin]-dithiol = an alcohol + [thioredoxin]-disulfide + H2O</text>
        <dbReference type="Rhea" id="RHEA:62620"/>
        <dbReference type="Rhea" id="RHEA-COMP:10698"/>
        <dbReference type="Rhea" id="RHEA-COMP:10700"/>
        <dbReference type="ChEBI" id="CHEBI:15377"/>
        <dbReference type="ChEBI" id="CHEBI:29950"/>
        <dbReference type="ChEBI" id="CHEBI:30879"/>
        <dbReference type="ChEBI" id="CHEBI:35924"/>
        <dbReference type="ChEBI" id="CHEBI:50058"/>
        <dbReference type="EC" id="1.11.1.24"/>
    </reaction>
</comment>
<evidence type="ECO:0000256" key="2">
    <source>
        <dbReference type="ARBA" id="ARBA00013017"/>
    </source>
</evidence>
<keyword evidence="3 13" id="KW-0575">Peroxidase</keyword>
<dbReference type="Gene3D" id="3.40.30.10">
    <property type="entry name" value="Glutaredoxin"/>
    <property type="match status" value="1"/>
</dbReference>
<dbReference type="Proteomes" id="UP001225906">
    <property type="component" value="Unassembled WGS sequence"/>
</dbReference>
<keyword evidence="14" id="KW-1185">Reference proteome</keyword>
<reference evidence="14" key="1">
    <citation type="journal article" date="2019" name="Int. J. Syst. Evol. Microbiol.">
        <title>The Global Catalogue of Microorganisms (GCM) 10K type strain sequencing project: providing services to taxonomists for standard genome sequencing and annotation.</title>
        <authorList>
            <consortium name="The Broad Institute Genomics Platform"/>
            <consortium name="The Broad Institute Genome Sequencing Center for Infectious Disease"/>
            <person name="Wu L."/>
            <person name="Ma J."/>
        </authorList>
    </citation>
    <scope>NUCLEOTIDE SEQUENCE [LARGE SCALE GENOMIC DNA]</scope>
    <source>
        <strain evidence="14">VKM B-3159</strain>
    </source>
</reference>
<dbReference type="InterPro" id="IPR013766">
    <property type="entry name" value="Thioredoxin_domain"/>
</dbReference>
<dbReference type="InterPro" id="IPR000866">
    <property type="entry name" value="AhpC/TSA"/>
</dbReference>
<sequence>MLVKVIMIGILCWIVLWCIRQYQQPAFSLQIGTQAPEFKLPDAQGAIRNLSDWQGQWLVLYFYPKDDTPGCTREACHFRDDTQQLTALGAQVVGVSVDTVASHADFVKKHRLPFPLLADTTGKVAAAYGALFDLVVFKAARRMTFIIDPQGKVAQVYSQVDPDGHSQMIVEELKKLSAF</sequence>
<proteinExistence type="inferred from homology"/>
<accession>A0ABT9JX34</accession>
<feature type="domain" description="Thioredoxin" evidence="12">
    <location>
        <begin position="29"/>
        <end position="178"/>
    </location>
</feature>
<evidence type="ECO:0000256" key="7">
    <source>
        <dbReference type="ARBA" id="ARBA00023284"/>
    </source>
</evidence>
<evidence type="ECO:0000313" key="13">
    <source>
        <dbReference type="EMBL" id="MDP8568661.1"/>
    </source>
</evidence>
<dbReference type="CDD" id="cd03017">
    <property type="entry name" value="PRX_BCP"/>
    <property type="match status" value="1"/>
</dbReference>
<dbReference type="RefSeq" id="WP_306390402.1">
    <property type="nucleotide sequence ID" value="NZ_JAVCAP010000031.1"/>
</dbReference>
<dbReference type="PANTHER" id="PTHR42801">
    <property type="entry name" value="THIOREDOXIN-DEPENDENT PEROXIDE REDUCTASE"/>
    <property type="match status" value="1"/>
</dbReference>
<dbReference type="EMBL" id="JAVCAP010000031">
    <property type="protein sequence ID" value="MDP8568661.1"/>
    <property type="molecule type" value="Genomic_DNA"/>
</dbReference>
<keyword evidence="4" id="KW-0049">Antioxidant</keyword>